<feature type="domain" description="SprT-like" evidence="1">
    <location>
        <begin position="17"/>
        <end position="180"/>
    </location>
</feature>
<evidence type="ECO:0000259" key="1">
    <source>
        <dbReference type="SMART" id="SM00731"/>
    </source>
</evidence>
<evidence type="ECO:0000313" key="2">
    <source>
        <dbReference type="EMBL" id="VAW55374.1"/>
    </source>
</evidence>
<accession>A0A3B0XHB7</accession>
<dbReference type="AlphaFoldDB" id="A0A3B0XHB7"/>
<gene>
    <name evidence="2" type="ORF">MNBD_GAMMA06-1503</name>
</gene>
<dbReference type="PANTHER" id="PTHR38773:SF1">
    <property type="entry name" value="PROTEIN SPRT"/>
    <property type="match status" value="1"/>
</dbReference>
<reference evidence="2" key="1">
    <citation type="submission" date="2018-06" db="EMBL/GenBank/DDBJ databases">
        <authorList>
            <person name="Zhirakovskaya E."/>
        </authorList>
    </citation>
    <scope>NUCLEOTIDE SEQUENCE</scope>
</reference>
<dbReference type="GO" id="GO:0006950">
    <property type="term" value="P:response to stress"/>
    <property type="evidence" value="ECO:0007669"/>
    <property type="project" value="UniProtKB-ARBA"/>
</dbReference>
<dbReference type="PANTHER" id="PTHR38773">
    <property type="entry name" value="PROTEIN SPRT"/>
    <property type="match status" value="1"/>
</dbReference>
<protein>
    <recommendedName>
        <fullName evidence="1">SprT-like domain-containing protein</fullName>
    </recommendedName>
</protein>
<dbReference type="SMART" id="SM00731">
    <property type="entry name" value="SprT"/>
    <property type="match status" value="1"/>
</dbReference>
<dbReference type="InterPro" id="IPR006640">
    <property type="entry name" value="SprT-like_domain"/>
</dbReference>
<organism evidence="2">
    <name type="scientific">hydrothermal vent metagenome</name>
    <dbReference type="NCBI Taxonomy" id="652676"/>
    <lineage>
        <taxon>unclassified sequences</taxon>
        <taxon>metagenomes</taxon>
        <taxon>ecological metagenomes</taxon>
    </lineage>
</organism>
<sequence>MLNISPLSSNQKQEVIRQTQNYVKQAADLFNLSIKNIDITFNLKGRTAGMYRIKLYKKRFFIQPQREIRYNDYIFSKYFDDNFATTIPHEVAHYVTDVIYGLKNIKPHGKEWKAVMFAFDADASVTANYDLSGIPLKKQSLFTYQCDCREHQLSSIRHNKIKKHHCQYFCRSCKKVLFYKLQTELLV</sequence>
<name>A0A3B0XHB7_9ZZZZ</name>
<proteinExistence type="predicted"/>
<dbReference type="Pfam" id="PF10263">
    <property type="entry name" value="SprT-like"/>
    <property type="match status" value="1"/>
</dbReference>
<dbReference type="EMBL" id="UOFD01000088">
    <property type="protein sequence ID" value="VAW55374.1"/>
    <property type="molecule type" value="Genomic_DNA"/>
</dbReference>